<feature type="transmembrane region" description="Helical" evidence="6">
    <location>
        <begin position="378"/>
        <end position="400"/>
    </location>
</feature>
<feature type="transmembrane region" description="Helical" evidence="6">
    <location>
        <begin position="512"/>
        <end position="535"/>
    </location>
</feature>
<dbReference type="InterPro" id="IPR038766">
    <property type="entry name" value="Membrane_comp_ABC_pdt"/>
</dbReference>
<evidence type="ECO:0000256" key="4">
    <source>
        <dbReference type="ARBA" id="ARBA00022989"/>
    </source>
</evidence>
<feature type="transmembrane region" description="Helical" evidence="6">
    <location>
        <begin position="836"/>
        <end position="859"/>
    </location>
</feature>
<gene>
    <name evidence="8" type="ORF">HLH21_13915</name>
</gene>
<dbReference type="GO" id="GO:0005886">
    <property type="term" value="C:plasma membrane"/>
    <property type="evidence" value="ECO:0007669"/>
    <property type="project" value="UniProtKB-SubCell"/>
</dbReference>
<proteinExistence type="predicted"/>
<evidence type="ECO:0000256" key="5">
    <source>
        <dbReference type="ARBA" id="ARBA00023136"/>
    </source>
</evidence>
<dbReference type="PANTHER" id="PTHR30287">
    <property type="entry name" value="MEMBRANE COMPONENT OF PREDICTED ABC SUPERFAMILY METABOLITE UPTAKE TRANSPORTER"/>
    <property type="match status" value="1"/>
</dbReference>
<keyword evidence="2" id="KW-1003">Cell membrane</keyword>
<reference evidence="8 9" key="1">
    <citation type="submission" date="2020-04" db="EMBL/GenBank/DDBJ databases">
        <title>Description of novel Gluconacetobacter.</title>
        <authorList>
            <person name="Sombolestani A."/>
        </authorList>
    </citation>
    <scope>NUCLEOTIDE SEQUENCE [LARGE SCALE GENOMIC DNA]</scope>
    <source>
        <strain evidence="8 9">LMG 21312</strain>
    </source>
</reference>
<evidence type="ECO:0000313" key="9">
    <source>
        <dbReference type="Proteomes" id="UP000561066"/>
    </source>
</evidence>
<feature type="transmembrane region" description="Helical" evidence="6">
    <location>
        <begin position="41"/>
        <end position="63"/>
    </location>
</feature>
<evidence type="ECO:0000256" key="3">
    <source>
        <dbReference type="ARBA" id="ARBA00022692"/>
    </source>
</evidence>
<dbReference type="Proteomes" id="UP000561066">
    <property type="component" value="Unassembled WGS sequence"/>
</dbReference>
<evidence type="ECO:0000256" key="6">
    <source>
        <dbReference type="SAM" id="Phobius"/>
    </source>
</evidence>
<evidence type="ECO:0000256" key="2">
    <source>
        <dbReference type="ARBA" id="ARBA00022475"/>
    </source>
</evidence>
<dbReference type="AlphaFoldDB" id="A0A7W4J9K2"/>
<evidence type="ECO:0000313" key="8">
    <source>
        <dbReference type="EMBL" id="MBB2177002.1"/>
    </source>
</evidence>
<evidence type="ECO:0000256" key="1">
    <source>
        <dbReference type="ARBA" id="ARBA00004651"/>
    </source>
</evidence>
<name>A0A7W4J9K2_9PROT</name>
<feature type="transmembrane region" description="Helical" evidence="6">
    <location>
        <begin position="288"/>
        <end position="312"/>
    </location>
</feature>
<comment type="caution">
    <text evidence="8">The sequence shown here is derived from an EMBL/GenBank/DDBJ whole genome shotgun (WGS) entry which is preliminary data.</text>
</comment>
<dbReference type="EMBL" id="JABEQH010000020">
    <property type="protein sequence ID" value="MBB2177002.1"/>
    <property type="molecule type" value="Genomic_DNA"/>
</dbReference>
<accession>A0A7W4J9K2</accession>
<evidence type="ECO:0000259" key="7">
    <source>
        <dbReference type="Pfam" id="PF02687"/>
    </source>
</evidence>
<keyword evidence="9" id="KW-1185">Reference proteome</keyword>
<feature type="domain" description="ABC3 transporter permease C-terminal" evidence="7">
    <location>
        <begin position="754"/>
        <end position="864"/>
    </location>
</feature>
<feature type="transmembrane region" description="Helical" evidence="6">
    <location>
        <begin position="747"/>
        <end position="775"/>
    </location>
</feature>
<protein>
    <submittedName>
        <fullName evidence="8">ABC transporter permease</fullName>
    </submittedName>
</protein>
<comment type="subcellular location">
    <subcellularLocation>
        <location evidence="1">Cell membrane</location>
        <topology evidence="1">Multi-pass membrane protein</topology>
    </subcellularLocation>
</comment>
<keyword evidence="3 6" id="KW-0812">Transmembrane</keyword>
<dbReference type="Pfam" id="PF02687">
    <property type="entry name" value="FtsX"/>
    <property type="match status" value="1"/>
</dbReference>
<dbReference type="PANTHER" id="PTHR30287:SF1">
    <property type="entry name" value="INNER MEMBRANE PROTEIN"/>
    <property type="match status" value="1"/>
</dbReference>
<organism evidence="8 9">
    <name type="scientific">Gluconacetobacter johannae</name>
    <dbReference type="NCBI Taxonomy" id="112140"/>
    <lineage>
        <taxon>Bacteria</taxon>
        <taxon>Pseudomonadati</taxon>
        <taxon>Pseudomonadota</taxon>
        <taxon>Alphaproteobacteria</taxon>
        <taxon>Acetobacterales</taxon>
        <taxon>Acetobacteraceae</taxon>
        <taxon>Gluconacetobacter</taxon>
    </lineage>
</organism>
<keyword evidence="5 6" id="KW-0472">Membrane</keyword>
<dbReference type="InterPro" id="IPR003838">
    <property type="entry name" value="ABC3_permease_C"/>
</dbReference>
<feature type="transmembrane region" description="Helical" evidence="6">
    <location>
        <begin position="796"/>
        <end position="824"/>
    </location>
</feature>
<sequence length="871" mass="89171">MPDLAPDIAARDTGPTGLAALRLAARLALRDLRGGIGGFRIVLLCLALGVAAIGAVGGLRAMIQDGIADQQRTLLGGDLAVESSDPLPDALSRFVTAHGGRIAHVLRMRSMLYAPHAVANGTASGRMLVEIEAVDAAYPLVGAVASTPSRPSGQPLFADTDPPGVLAEPIVIDRLGLKPGDVLRIGAARFRLAGTLTHSPDNAGGVVLAPTVMMDRRALDAAGLLQVGALANRSLRIALDGPDMGRSARAAELARAIARQFPDQGWRIRGVADAAPGLTRTIDQVAQFMSLTGLTALLLGGLGVSAGVASWLEGRGCTIAVLRCLGAPARLISLTFGLQIMGLCGVGIAAGMAAGLLLPSVGVHALAGLLPVAPARTMAVRPVLLAGLFGALVAAFSAILPLMRAAATPPAALFHDQGRRPGLDRAGRIQTGGALAACAILLGLLAEAMTPGHLFVAGFLGVALAAAGALALAGLGLRRLVGRMVRHMGTEHGVLRLGLALFAQPGAPTARLVVALGAGLAGMATIVLVEGAIMAQLRDQLPRHAPSFYFVDIQPDDLDRFDSVARAQPSVSEIRQLPSMRTRIVAIDGVPAERVPATPQTQWALRGDHGLTLSATPPPGTQLAAGAWWPADYAGPPLLSLDAGLAAGWGVKIGSVVRLNVLGRSLDFRVANLRTVAWRSLQLNFAFVVSPGLLSHAPHTFVATVTTSGRPDQDAAVLAAVTDTLPGVTGIRVADVLAELGTLVGRLAVALAAAASVVLASGGLVLAATLAAGWRQRVATAATLRALGADAGQIRSIWLVEFIVLGLAAGLCAAGLGTLIAWLVTRGVLHLPWTGAWTDLALTLSGTLVAMIGSGMLFCRRALRAAGRTRS</sequence>
<feature type="transmembrane region" description="Helical" evidence="6">
    <location>
        <begin position="454"/>
        <end position="477"/>
    </location>
</feature>
<keyword evidence="4 6" id="KW-1133">Transmembrane helix</keyword>